<sequence length="129" mass="14039">MPLHILLILVVGGIAGIALALHMLGLSRAAPFTADTAHDAWHRAHPDDTIDAITVTSDGRAARITTDQGRGVLWQMGADSCARRLTGRERLTRAGDTSTLHLDDYAAPKVRLTLTPQEHSAWQDWMAHT</sequence>
<dbReference type="RefSeq" id="WP_076626263.1">
    <property type="nucleotide sequence ID" value="NZ_CP019312.1"/>
</dbReference>
<reference evidence="1 2" key="1">
    <citation type="submission" date="2017-01" db="EMBL/GenBank/DDBJ databases">
        <title>Complete genome of Tateyamaria omphalii DOK1-4 isolated from seawater in Dokdo.</title>
        <authorList>
            <person name="Kim J.H."/>
            <person name="Chi W.-J."/>
        </authorList>
    </citation>
    <scope>NUCLEOTIDE SEQUENCE [LARGE SCALE GENOMIC DNA]</scope>
    <source>
        <strain evidence="1 2">DOK1-4</strain>
    </source>
</reference>
<dbReference type="Proteomes" id="UP000186336">
    <property type="component" value="Chromosome"/>
</dbReference>
<dbReference type="AlphaFoldDB" id="A0A1P8MR02"/>
<keyword evidence="2" id="KW-1185">Reference proteome</keyword>
<dbReference type="EMBL" id="CP019312">
    <property type="protein sequence ID" value="APX10409.1"/>
    <property type="molecule type" value="Genomic_DNA"/>
</dbReference>
<evidence type="ECO:0000313" key="1">
    <source>
        <dbReference type="EMBL" id="APX10409.1"/>
    </source>
</evidence>
<gene>
    <name evidence="1" type="ORF">BWR18_00860</name>
</gene>
<organism evidence="1 2">
    <name type="scientific">Tateyamaria omphalii</name>
    <dbReference type="NCBI Taxonomy" id="299262"/>
    <lineage>
        <taxon>Bacteria</taxon>
        <taxon>Pseudomonadati</taxon>
        <taxon>Pseudomonadota</taxon>
        <taxon>Alphaproteobacteria</taxon>
        <taxon>Rhodobacterales</taxon>
        <taxon>Roseobacteraceae</taxon>
        <taxon>Tateyamaria</taxon>
    </lineage>
</organism>
<name>A0A1P8MR02_9RHOB</name>
<protein>
    <submittedName>
        <fullName evidence="1">Uncharacterized protein</fullName>
    </submittedName>
</protein>
<proteinExistence type="predicted"/>
<dbReference type="OrthoDB" id="7859692at2"/>
<accession>A0A1P8MR02</accession>
<evidence type="ECO:0000313" key="2">
    <source>
        <dbReference type="Proteomes" id="UP000186336"/>
    </source>
</evidence>
<dbReference type="KEGG" id="tom:BWR18_00860"/>
<dbReference type="STRING" id="299262.BWR18_00860"/>